<feature type="transmembrane region" description="Helical" evidence="1">
    <location>
        <begin position="105"/>
        <end position="125"/>
    </location>
</feature>
<dbReference type="Proteomes" id="UP001162164">
    <property type="component" value="Unassembled WGS sequence"/>
</dbReference>
<keyword evidence="1" id="KW-0472">Membrane</keyword>
<keyword evidence="1" id="KW-0812">Transmembrane</keyword>
<keyword evidence="1" id="KW-1133">Transmembrane helix</keyword>
<comment type="caution">
    <text evidence="2">The sequence shown here is derived from an EMBL/GenBank/DDBJ whole genome shotgun (WGS) entry which is preliminary data.</text>
</comment>
<dbReference type="EMBL" id="JAPWTJ010000124">
    <property type="protein sequence ID" value="KAJ8982431.1"/>
    <property type="molecule type" value="Genomic_DNA"/>
</dbReference>
<reference evidence="2" key="1">
    <citation type="journal article" date="2023" name="Insect Mol. Biol.">
        <title>Genome sequencing provides insights into the evolution of gene families encoding plant cell wall-degrading enzymes in longhorned beetles.</title>
        <authorList>
            <person name="Shin N.R."/>
            <person name="Okamura Y."/>
            <person name="Kirsch R."/>
            <person name="Pauchet Y."/>
        </authorList>
    </citation>
    <scope>NUCLEOTIDE SEQUENCE</scope>
    <source>
        <strain evidence="2">MMC_N1</strain>
    </source>
</reference>
<evidence type="ECO:0000313" key="2">
    <source>
        <dbReference type="EMBL" id="KAJ8982431.1"/>
    </source>
</evidence>
<accession>A0ABQ9JVS8</accession>
<organism evidence="2 3">
    <name type="scientific">Molorchus minor</name>
    <dbReference type="NCBI Taxonomy" id="1323400"/>
    <lineage>
        <taxon>Eukaryota</taxon>
        <taxon>Metazoa</taxon>
        <taxon>Ecdysozoa</taxon>
        <taxon>Arthropoda</taxon>
        <taxon>Hexapoda</taxon>
        <taxon>Insecta</taxon>
        <taxon>Pterygota</taxon>
        <taxon>Neoptera</taxon>
        <taxon>Endopterygota</taxon>
        <taxon>Coleoptera</taxon>
        <taxon>Polyphaga</taxon>
        <taxon>Cucujiformia</taxon>
        <taxon>Chrysomeloidea</taxon>
        <taxon>Cerambycidae</taxon>
        <taxon>Lamiinae</taxon>
        <taxon>Monochamini</taxon>
        <taxon>Molorchus</taxon>
    </lineage>
</organism>
<evidence type="ECO:0000256" key="1">
    <source>
        <dbReference type="SAM" id="Phobius"/>
    </source>
</evidence>
<protein>
    <submittedName>
        <fullName evidence="2">Uncharacterized protein</fullName>
    </submittedName>
</protein>
<gene>
    <name evidence="2" type="ORF">NQ317_007779</name>
</gene>
<name>A0ABQ9JVS8_9CUCU</name>
<feature type="transmembrane region" description="Helical" evidence="1">
    <location>
        <begin position="131"/>
        <end position="148"/>
    </location>
</feature>
<keyword evidence="3" id="KW-1185">Reference proteome</keyword>
<proteinExistence type="predicted"/>
<sequence length="222" mass="24295">MKVTYQISLLIAVIGLGTQERKFCLMRGLDNSHGCISCQNVNDIDIDDVKKKLEENIPGIDENDLNQLNNTKLPTAEDVEKVVREKCKKNGAENAVDDLQMNFDLIMASSVLGLTDTFLTPFLFLMVYPKVIIWAPCFVMYINGIATGPGNLSIRIKHIVIGPGVTAPKSRSSAGWFSLQFDIEETGSKLVKVVLKKTCLSGVKNCGISCGSGTDIVLKHNC</sequence>
<evidence type="ECO:0000313" key="3">
    <source>
        <dbReference type="Proteomes" id="UP001162164"/>
    </source>
</evidence>